<feature type="compositionally biased region" description="Basic residues" evidence="8">
    <location>
        <begin position="47"/>
        <end position="56"/>
    </location>
</feature>
<evidence type="ECO:0000313" key="11">
    <source>
        <dbReference type="EMBL" id="QDZ24424.1"/>
    </source>
</evidence>
<feature type="compositionally biased region" description="Gly residues" evidence="8">
    <location>
        <begin position="307"/>
        <end position="316"/>
    </location>
</feature>
<dbReference type="FunFam" id="1.10.3380.30:FF:000006">
    <property type="entry name" value="DExH-box ATP-dependent RNA helicase DExH10"/>
    <property type="match status" value="1"/>
</dbReference>
<dbReference type="Gene3D" id="2.40.30.300">
    <property type="match status" value="1"/>
</dbReference>
<evidence type="ECO:0000256" key="3">
    <source>
        <dbReference type="ARBA" id="ARBA00022801"/>
    </source>
</evidence>
<feature type="region of interest" description="Disordered" evidence="8">
    <location>
        <begin position="1"/>
        <end position="22"/>
    </location>
</feature>
<dbReference type="Pfam" id="PF21408">
    <property type="entry name" value="MTR4-like_stalk"/>
    <property type="match status" value="1"/>
</dbReference>
<keyword evidence="4 11" id="KW-0347">Helicase</keyword>
<sequence>MATAEEKEKEAAAIASTRKHPCHHRCCLPPEVDGVEVSQGEADGGLTKKRRKKKRKGVELDEKLHGTLEEPKWNGEMARKYPFELDNFQQVSVACLERRENVMVAAHTSAGKTAVAEYAIAMAFRDNQKVVYTSPLKALSNQKFRELGEEFDGDVGLMTGDNSIGQNSTCIVMTTEIMRSMIYKGSETMREVAWVIFDEVHYMKDKERGVVWEESIIFLPPQVKMVFLSATLSNANEFAGWVAKLRGEPCHIVYTDQRPVPLQHFGFPLGGEGMHLLCDEFGNFKSNSFNELKRSFDGEGDQQNGFRRGGSRNGGGGDEDLFRLVKTVKDMEDLPIIVFSFSRRQCEESALKISKLDFTDGEEKGQIEEVYKQALMCLNEEDRSLQAIEHMLPLLKKGIGIHHGGLLPILKELIEILFQEQLVKILFATETFAMGLNMPAKTVIFTAMRKWDGESHRYMASGEYIQMSGRAGRRGKDLRGNSIMMIDKEMDEKICSDIISGKPLPLLSNYKLTYYTLLNLLRRVDGTTEQEKTISRSFHQYQHQVAVPAMRKEVEALLSEEKAICKGLALDKMGKEAEAVVELQGMRQELMNHLLKSESCFTFLCPGRLVHVMDGTVDWSWGIVVSAFKRVKRSAGSELSDEHVLDVMMPCRKHAGGQIAPMDVPPYCERRKETPSADEKGPETDMFIVPVVCSCIAEVSSLRVGLPRNLKTADSRKKVLTTIHGIVKKYERNLPLMHPVRDMNLQDQDDLWFEITMKKGLVLNNRRPWGGEDLGYRQIRAMKRKMDIGGEVAKLEEKIKDSQVTVFNREIKLRSAVLQRLGHIDASGVLQLKGRAACEIDTADELLASELMLEGAFSSLDIHQVVAVTSCLVPVEKSQTQIDVQPALKEPLRILKETASHIAKVSKECGLDMNEEEYVDSFKPTLVNVVYSWSKGSKFSDICEMTDVFEGSIIRVMRRLNELLNQIKEASAAIGDEDLAEKFSRASESIQRGIVFANSLYIS</sequence>
<evidence type="ECO:0000256" key="5">
    <source>
        <dbReference type="ARBA" id="ARBA00022840"/>
    </source>
</evidence>
<evidence type="ECO:0000256" key="7">
    <source>
        <dbReference type="ARBA" id="ARBA00061045"/>
    </source>
</evidence>
<dbReference type="GO" id="GO:0016787">
    <property type="term" value="F:hydrolase activity"/>
    <property type="evidence" value="ECO:0007669"/>
    <property type="project" value="UniProtKB-KW"/>
</dbReference>
<evidence type="ECO:0000259" key="10">
    <source>
        <dbReference type="PROSITE" id="PS51194"/>
    </source>
</evidence>
<evidence type="ECO:0000256" key="6">
    <source>
        <dbReference type="ARBA" id="ARBA00023242"/>
    </source>
</evidence>
<evidence type="ECO:0000256" key="2">
    <source>
        <dbReference type="ARBA" id="ARBA00022741"/>
    </source>
</evidence>
<dbReference type="InterPro" id="IPR048392">
    <property type="entry name" value="MTR4-like_stalk"/>
</dbReference>
<dbReference type="InterPro" id="IPR050699">
    <property type="entry name" value="RNA-DNA_Helicase"/>
</dbReference>
<organism evidence="11 12">
    <name type="scientific">Chloropicon primus</name>
    <dbReference type="NCBI Taxonomy" id="1764295"/>
    <lineage>
        <taxon>Eukaryota</taxon>
        <taxon>Viridiplantae</taxon>
        <taxon>Chlorophyta</taxon>
        <taxon>Chloropicophyceae</taxon>
        <taxon>Chloropicales</taxon>
        <taxon>Chloropicaceae</taxon>
        <taxon>Chloropicon</taxon>
    </lineage>
</organism>
<dbReference type="GO" id="GO:0006401">
    <property type="term" value="P:RNA catabolic process"/>
    <property type="evidence" value="ECO:0007669"/>
    <property type="project" value="InterPro"/>
</dbReference>
<dbReference type="EMBL" id="CP031046">
    <property type="protein sequence ID" value="QDZ24424.1"/>
    <property type="molecule type" value="Genomic_DNA"/>
</dbReference>
<dbReference type="FunFam" id="3.40.50.300:FF:000141">
    <property type="entry name" value="ATP-dependent RNA helicase DOB1"/>
    <property type="match status" value="1"/>
</dbReference>
<evidence type="ECO:0000313" key="12">
    <source>
        <dbReference type="Proteomes" id="UP000316726"/>
    </source>
</evidence>
<dbReference type="Gene3D" id="3.40.50.300">
    <property type="entry name" value="P-loop containing nucleotide triphosphate hydrolases"/>
    <property type="match status" value="2"/>
</dbReference>
<evidence type="ECO:0000256" key="1">
    <source>
        <dbReference type="ARBA" id="ARBA00004123"/>
    </source>
</evidence>
<keyword evidence="6" id="KW-0539">Nucleus</keyword>
<feature type="region of interest" description="Disordered" evidence="8">
    <location>
        <begin position="663"/>
        <end position="682"/>
    </location>
</feature>
<keyword evidence="3" id="KW-0378">Hydrolase</keyword>
<dbReference type="Pfam" id="PF00270">
    <property type="entry name" value="DEAD"/>
    <property type="match status" value="1"/>
</dbReference>
<feature type="region of interest" description="Disordered" evidence="8">
    <location>
        <begin position="35"/>
        <end position="58"/>
    </location>
</feature>
<dbReference type="PROSITE" id="PS51194">
    <property type="entry name" value="HELICASE_CTER"/>
    <property type="match status" value="1"/>
</dbReference>
<dbReference type="PANTHER" id="PTHR12131:SF7">
    <property type="entry name" value="EXOSOME RNA HELICASE MTR4"/>
    <property type="match status" value="1"/>
</dbReference>
<dbReference type="InterPro" id="IPR001650">
    <property type="entry name" value="Helicase_C-like"/>
</dbReference>
<dbReference type="SMART" id="SM00490">
    <property type="entry name" value="HELICc"/>
    <property type="match status" value="1"/>
</dbReference>
<dbReference type="Proteomes" id="UP000316726">
    <property type="component" value="Chromosome 13"/>
</dbReference>
<comment type="subcellular location">
    <subcellularLocation>
        <location evidence="1">Nucleus</location>
    </subcellularLocation>
</comment>
<feature type="domain" description="Helicase C-terminal" evidence="10">
    <location>
        <begin position="320"/>
        <end position="518"/>
    </location>
</feature>
<dbReference type="InterPro" id="IPR025696">
    <property type="entry name" value="Beta-barrel_MTR4"/>
</dbReference>
<feature type="compositionally biased region" description="Basic and acidic residues" evidence="8">
    <location>
        <begin position="1"/>
        <end position="11"/>
    </location>
</feature>
<dbReference type="STRING" id="1764295.A0A5B8MYG3"/>
<dbReference type="GO" id="GO:0003723">
    <property type="term" value="F:RNA binding"/>
    <property type="evidence" value="ECO:0007669"/>
    <property type="project" value="InterPro"/>
</dbReference>
<dbReference type="SUPFAM" id="SSF52540">
    <property type="entry name" value="P-loop containing nucleoside triphosphate hydrolases"/>
    <property type="match status" value="1"/>
</dbReference>
<dbReference type="PROSITE" id="PS51192">
    <property type="entry name" value="HELICASE_ATP_BIND_1"/>
    <property type="match status" value="1"/>
</dbReference>
<feature type="region of interest" description="Disordered" evidence="8">
    <location>
        <begin position="295"/>
        <end position="318"/>
    </location>
</feature>
<gene>
    <name evidence="11" type="ORF">A3770_13p69420</name>
</gene>
<dbReference type="OrthoDB" id="64767at2759"/>
<dbReference type="Pfam" id="PF13234">
    <property type="entry name" value="MTR4_beta-barrel"/>
    <property type="match status" value="1"/>
</dbReference>
<feature type="domain" description="Helicase ATP-binding" evidence="9">
    <location>
        <begin position="93"/>
        <end position="250"/>
    </location>
</feature>
<comment type="similarity">
    <text evidence="7">Belongs to the DExH box helicase family. SKI2 subfamily.</text>
</comment>
<reference evidence="11 12" key="1">
    <citation type="submission" date="2018-07" db="EMBL/GenBank/DDBJ databases">
        <title>The complete nuclear genome of the prasinophyte Chloropicon primus (CCMP1205).</title>
        <authorList>
            <person name="Pombert J.-F."/>
            <person name="Otis C."/>
            <person name="Turmel M."/>
            <person name="Lemieux C."/>
        </authorList>
    </citation>
    <scope>NUCLEOTIDE SEQUENCE [LARGE SCALE GENOMIC DNA]</scope>
    <source>
        <strain evidence="11 12">CCMP1205</strain>
    </source>
</reference>
<dbReference type="InterPro" id="IPR014001">
    <property type="entry name" value="Helicase_ATP-bd"/>
</dbReference>
<dbReference type="AlphaFoldDB" id="A0A5B8MYG3"/>
<dbReference type="GO" id="GO:0005634">
    <property type="term" value="C:nucleus"/>
    <property type="evidence" value="ECO:0007669"/>
    <property type="project" value="UniProtKB-SubCell"/>
</dbReference>
<dbReference type="CDD" id="cd18795">
    <property type="entry name" value="SF2_C_Ski2"/>
    <property type="match status" value="1"/>
</dbReference>
<dbReference type="PIRSF" id="PIRSF005198">
    <property type="entry name" value="Antiviral_helicase_SKI2"/>
    <property type="match status" value="1"/>
</dbReference>
<dbReference type="SMART" id="SM00487">
    <property type="entry name" value="DEXDc"/>
    <property type="match status" value="1"/>
</dbReference>
<dbReference type="Pfam" id="PF08148">
    <property type="entry name" value="DSHCT"/>
    <property type="match status" value="1"/>
</dbReference>
<evidence type="ECO:0000256" key="4">
    <source>
        <dbReference type="ARBA" id="ARBA00022806"/>
    </source>
</evidence>
<dbReference type="InterPro" id="IPR012961">
    <property type="entry name" value="Ski2/MTR4_C"/>
</dbReference>
<keyword evidence="12" id="KW-1185">Reference proteome</keyword>
<keyword evidence="2" id="KW-0547">Nucleotide-binding</keyword>
<name>A0A5B8MYG3_9CHLO</name>
<dbReference type="InterPro" id="IPR011545">
    <property type="entry name" value="DEAD/DEAH_box_helicase_dom"/>
</dbReference>
<dbReference type="Gene3D" id="1.10.3380.30">
    <property type="match status" value="1"/>
</dbReference>
<evidence type="ECO:0000256" key="8">
    <source>
        <dbReference type="SAM" id="MobiDB-lite"/>
    </source>
</evidence>
<accession>A0A5B8MYG3</accession>
<dbReference type="GO" id="GO:0005524">
    <property type="term" value="F:ATP binding"/>
    <property type="evidence" value="ECO:0007669"/>
    <property type="project" value="UniProtKB-KW"/>
</dbReference>
<dbReference type="PANTHER" id="PTHR12131">
    <property type="entry name" value="ATP-DEPENDENT RNA AND DNA HELICASE"/>
    <property type="match status" value="1"/>
</dbReference>
<dbReference type="GO" id="GO:0000460">
    <property type="term" value="P:maturation of 5.8S rRNA"/>
    <property type="evidence" value="ECO:0007669"/>
    <property type="project" value="TreeGrafter"/>
</dbReference>
<dbReference type="InterPro" id="IPR016438">
    <property type="entry name" value="SKI2-like"/>
</dbReference>
<dbReference type="SMART" id="SM01142">
    <property type="entry name" value="DSHCT"/>
    <property type="match status" value="1"/>
</dbReference>
<evidence type="ECO:0000259" key="9">
    <source>
        <dbReference type="PROSITE" id="PS51192"/>
    </source>
</evidence>
<keyword evidence="5" id="KW-0067">ATP-binding</keyword>
<proteinExistence type="inferred from homology"/>
<dbReference type="GO" id="GO:0003724">
    <property type="term" value="F:RNA helicase activity"/>
    <property type="evidence" value="ECO:0007669"/>
    <property type="project" value="InterPro"/>
</dbReference>
<protein>
    <submittedName>
        <fullName evidence="11">DExH-box ATP-dependent RNA helicase</fullName>
    </submittedName>
</protein>
<dbReference type="InterPro" id="IPR027417">
    <property type="entry name" value="P-loop_NTPase"/>
</dbReference>
<feature type="compositionally biased region" description="Basic and acidic residues" evidence="8">
    <location>
        <begin position="668"/>
        <end position="682"/>
    </location>
</feature>
<dbReference type="FunFam" id="3.40.50.300:FF:000083">
    <property type="entry name" value="ATP-dependent RNA helicase DOB1"/>
    <property type="match status" value="1"/>
</dbReference>
<dbReference type="Pfam" id="PF00271">
    <property type="entry name" value="Helicase_C"/>
    <property type="match status" value="1"/>
</dbReference>